<protein>
    <submittedName>
        <fullName evidence="2">Uncharacterized protein</fullName>
    </submittedName>
</protein>
<feature type="region of interest" description="Disordered" evidence="1">
    <location>
        <begin position="58"/>
        <end position="77"/>
    </location>
</feature>
<name>A0A6C0KNV0_9ZZZZ</name>
<feature type="compositionally biased region" description="Low complexity" evidence="1">
    <location>
        <begin position="1"/>
        <end position="13"/>
    </location>
</feature>
<reference evidence="2" key="1">
    <citation type="journal article" date="2020" name="Nature">
        <title>Giant virus diversity and host interactions through global metagenomics.</title>
        <authorList>
            <person name="Schulz F."/>
            <person name="Roux S."/>
            <person name="Paez-Espino D."/>
            <person name="Jungbluth S."/>
            <person name="Walsh D.A."/>
            <person name="Denef V.J."/>
            <person name="McMahon K.D."/>
            <person name="Konstantinidis K.T."/>
            <person name="Eloe-Fadrosh E.A."/>
            <person name="Kyrpides N.C."/>
            <person name="Woyke T."/>
        </authorList>
    </citation>
    <scope>NUCLEOTIDE SEQUENCE</scope>
    <source>
        <strain evidence="2">GVMAG-S-3300013014-104</strain>
    </source>
</reference>
<evidence type="ECO:0000313" key="2">
    <source>
        <dbReference type="EMBL" id="QHU19309.1"/>
    </source>
</evidence>
<sequence length="77" mass="8769">MNTGFSKSLLPNPKKSKQNIKKTASQEKSLCKEIFKIDKTINNKYSFPSQFPILTGIKKTQKKGGKKKGKTLRNRKL</sequence>
<organism evidence="2">
    <name type="scientific">viral metagenome</name>
    <dbReference type="NCBI Taxonomy" id="1070528"/>
    <lineage>
        <taxon>unclassified sequences</taxon>
        <taxon>metagenomes</taxon>
        <taxon>organismal metagenomes</taxon>
    </lineage>
</organism>
<feature type="compositionally biased region" description="Basic residues" evidence="1">
    <location>
        <begin position="59"/>
        <end position="77"/>
    </location>
</feature>
<feature type="region of interest" description="Disordered" evidence="1">
    <location>
        <begin position="1"/>
        <end position="24"/>
    </location>
</feature>
<evidence type="ECO:0000256" key="1">
    <source>
        <dbReference type="SAM" id="MobiDB-lite"/>
    </source>
</evidence>
<proteinExistence type="predicted"/>
<accession>A0A6C0KNV0</accession>
<dbReference type="EMBL" id="MN740947">
    <property type="protein sequence ID" value="QHU19309.1"/>
    <property type="molecule type" value="Genomic_DNA"/>
</dbReference>
<dbReference type="AlphaFoldDB" id="A0A6C0KNV0"/>